<dbReference type="InterPro" id="IPR027483">
    <property type="entry name" value="PInositol-4-P-4/5-kinase_C_sf"/>
</dbReference>
<dbReference type="PANTHER" id="PTHR45748">
    <property type="entry name" value="1-PHOSPHATIDYLINOSITOL 3-PHOSPHATE 5-KINASE-RELATED"/>
    <property type="match status" value="1"/>
</dbReference>
<dbReference type="InterPro" id="IPR002423">
    <property type="entry name" value="Cpn60/GroEL/TCP-1"/>
</dbReference>
<reference evidence="10" key="1">
    <citation type="journal article" date="2018" name="Nat. Microbiol.">
        <title>Leveraging single-cell genomics to expand the fungal tree of life.</title>
        <authorList>
            <person name="Ahrendt S.R."/>
            <person name="Quandt C.A."/>
            <person name="Ciobanu D."/>
            <person name="Clum A."/>
            <person name="Salamov A."/>
            <person name="Andreopoulos B."/>
            <person name="Cheng J.F."/>
            <person name="Woyke T."/>
            <person name="Pelin A."/>
            <person name="Henrissat B."/>
            <person name="Reynolds N.K."/>
            <person name="Benny G.L."/>
            <person name="Smith M.E."/>
            <person name="James T.Y."/>
            <person name="Grigoriev I.V."/>
        </authorList>
    </citation>
    <scope>NUCLEOTIDE SEQUENCE [LARGE SCALE GENOMIC DNA]</scope>
</reference>
<feature type="compositionally biased region" description="Basic and acidic residues" evidence="7">
    <location>
        <begin position="235"/>
        <end position="253"/>
    </location>
</feature>
<evidence type="ECO:0000256" key="4">
    <source>
        <dbReference type="ARBA" id="ARBA00022777"/>
    </source>
</evidence>
<feature type="compositionally biased region" description="Gly residues" evidence="7">
    <location>
        <begin position="160"/>
        <end position="173"/>
    </location>
</feature>
<evidence type="ECO:0000313" key="10">
    <source>
        <dbReference type="Proteomes" id="UP000267251"/>
    </source>
</evidence>
<feature type="region of interest" description="Disordered" evidence="7">
    <location>
        <begin position="1080"/>
        <end position="1305"/>
    </location>
</feature>
<dbReference type="InterPro" id="IPR002498">
    <property type="entry name" value="PInositol-4-P-4/5-kinase_core"/>
</dbReference>
<evidence type="ECO:0000256" key="6">
    <source>
        <dbReference type="PROSITE-ProRule" id="PRU00781"/>
    </source>
</evidence>
<dbReference type="PROSITE" id="PS51455">
    <property type="entry name" value="PIPK"/>
    <property type="match status" value="1"/>
</dbReference>
<evidence type="ECO:0000256" key="1">
    <source>
        <dbReference type="ARBA" id="ARBA00012009"/>
    </source>
</evidence>
<dbReference type="InterPro" id="IPR044769">
    <property type="entry name" value="PIKfyve_PIPKc"/>
</dbReference>
<feature type="region of interest" description="Disordered" evidence="7">
    <location>
        <begin position="284"/>
        <end position="332"/>
    </location>
</feature>
<feature type="compositionally biased region" description="Basic and acidic residues" evidence="7">
    <location>
        <begin position="1615"/>
        <end position="1624"/>
    </location>
</feature>
<dbReference type="Proteomes" id="UP000267251">
    <property type="component" value="Unassembled WGS sequence"/>
</dbReference>
<feature type="compositionally biased region" description="Basic and acidic residues" evidence="7">
    <location>
        <begin position="1382"/>
        <end position="1453"/>
    </location>
</feature>
<feature type="compositionally biased region" description="Acidic residues" evidence="7">
    <location>
        <begin position="1749"/>
        <end position="1763"/>
    </location>
</feature>
<feature type="compositionally biased region" description="Basic and acidic residues" evidence="7">
    <location>
        <begin position="1256"/>
        <end position="1296"/>
    </location>
</feature>
<feature type="compositionally biased region" description="Basic and acidic residues" evidence="7">
    <location>
        <begin position="1543"/>
        <end position="1576"/>
    </location>
</feature>
<sequence length="2572" mass="282614">PNDAADEEEEDDRGGREEEDKERYSEGGQGRSVIPVTSVSTQPILVKGMHANRLSRLSTISSNIRSHSQSSSSSTSTAPFNFLSSSSFTEESNAPMYDNASGTNSAAEVAAAAAAADAAAQTPMTPYASQYSVGGLLPYARSFASRFLQASETDDTPFRGDGGPGETAVGGGARQLEGVLDPDLESWISDEDREDDDHGDVEGDEEMEHEERDGAGDRRGRKVTYSVSGLGSSAKENDRTFGTIERKGERGEGGEGGEGGSMDEGLNERNVTIKGSENCRVQLGRSASTGQHRRRASTSVVGSRDLMPGGGVGRLSPSGSPSSLSLLSQSESGGFGATNLPVNNGGSGTIGYTTPNTSSVSTSFSPSPSGAAFGYTPFSATFFPLAAPDHLEAWTHHLVRMASRAGEALRPDVREGDDMDIRHYVKIKRIPLPTHSLSQDYQGIEDGGLRPTKHMKKQQRRYAAYPSYRAHLHSIERNNGQSRRVKGKRSKASAPQGLDACLEPEYVTGVYSRVEGEFVSLKSLFDQEAESLRVLVARIVALKPTLLLVGKGVSRIALDILHEQGIAVARNVRRTVLEAVARCTKASIVESIERFAASDTVLGSCERFSVRVYPTCKFIDGMWQLCRQSYLWFEGGIPTAGCTIILKSLGDRDSLARLKKTLDLLVFAAYHLRLETFLMDDQEMSIQEDSSSSSSSSSSPPTTPHLPPGHGPAPLVKAERPYRDTVLSLSPSVHFPLPYLLLLVRRDVERVNPKEVAERRMVNLVCSIRTTHPLLTDWMNYNRHVRAAESWLSSLPFPIPSPLDHQNIIVLSWRVCTVSGTPCASPTLLSIEYYRRAGGDITLGYFLEGLFMGAETMCPERRCGRPQRLHTLTYAHGKVRVDVRVDPGLPGGVSGIADRLLVWGECSACNRIGPVRPLSEASFAYSWGKYLELTFYGLSPSRSLCICGAGSFASVRAFGLRGLIVRIRRGPLQLKEVSSPAPILLPKEDIKAIEDKEQCMEDRDGRGETEKEQEVEAASKDDQSKERSPGSSGGSKDDPMTKKESKDGLEVDDERELLFHRAERLFTSIEQRLDQLGVLENSVQTPEGNSLDSHVEGKEEGLEEEYGGERGKKRSGNGKGEEDEGRKDEEKKEEEKRDEGRKSNDNGKEEKEEKKGVEAEVNDGEEIKRNREEEKGESKGNIEGKNIDGTLDVREVRRLSGGSAKIDMKEEEGIPEGDEKAVEDQGENKDEENEAEERGEHLDVRREESLDEENSAEGKEPALKESDSPSKEEVEGPEKKRTLDGKGSNTKERAESGESTSPMSWKTQLDQDRTWFHHALAILPLKPTPLECVPLWLGLQDRAIRWESRTEGAIQEWMSLRTPPPRLDLYLGIFREKTSLVMGGDREGKEKGKDIKGEDKEAKEKEGESKAKEESDKVKEEEGPGKKKDNMEEGKEVKGEDEVTNEREARGETDNDGSETDGGERSKGISKSVESISGDDIDEIPTSRQLDPKGQADDKISGLTRTSPQGSSQRDTRGLGGGRNPQRPPTLSHSLSYPTGEGEESRGQQHLGSRRERSGKGSNDKEIHFEESEGRHRMGKGPSYMKPTYSSQRLRANGTLGILPPSSAPQARLGNGERKGRRQVESNPSLPVWRNIHRSRSRSIAQVYRSSRDAAKVESDEEEFEGSLGRPRRRNDATGRIPKERGRGREDEEPPRLMRTPPASRRGERKSRRDRSPDTEDEEDDILSYGIEEMMKQYGEGSIESEGSLGDDDDDDDGVEEGEDGSRRSNDSDMEGTSDIRFRRTTPRSRRPLVAVQEDVSDDDDERKLGKVGVGKRKGEDEGREAEMDESKKIGKDDGKEDVGSLEEGDSKGKSPLREKTRRHLARRMGGLTLGPGLAGAMDFGGPRRAVSAGTPTAEGAHPDRLSLVKTITNLWATGDPSVETIHPLQYPLETSEHLFHKAPVMVRENEPSSIIAFSLSSKEYREELRQMQDNPRSDRGQGQGLADDMDHVNGDGTDLHWKDEGDGRMGEEASKEGEALKQGEEGLKGDEEGVSKSILHPPASPTLITPLNPKGAPLPHRISTTPSSASSTVSTVSSSSSFSSSGASSSAVNPVIAGMAGGSPVVNVPGGSTTPKETRGQGKAGVDERSGGTEEERSKKKKEPEEDRKSKGRAGPPGSIKDLGKKFSRSSLPTLTPNIISSACPSPDLAPRPTMISRAPSPLGSPRMEEGSGGPSRRGAGGMEEKERDYFSSPGHGPFTFPVGPGERMKKTVPEIKEALLNPSENHIKYQFDAEGSIKLYCKVFFAGQFEALRRNCGYDGTTYIESLSRCVRWSASGGKSGSAFLKTRDDRLLIKQMSRAELDAFLTFAPAYFAYMSRSFFHELPTMLAKVFGFYRIGFKNPVTGKSIRLDVLIMENLFYNRNFTKIFDLKGSMRNRHVSTEEKHAVLLDENLVELIYESPLLIREHSKILLRQSVWNDTLFLSKFNIMDYSLLVGVDEEKGDLVVGIVDFIRTFTWDKKTGELGQGNGIPRRGWEGANDHYTQAVQEAIQRGDGELLSHGPRQVLPGWDDALSRMKECTFDVLQELFWA</sequence>
<feature type="compositionally biased region" description="Low complexity" evidence="7">
    <location>
        <begin position="690"/>
        <end position="700"/>
    </location>
</feature>
<feature type="compositionally biased region" description="Basic and acidic residues" evidence="7">
    <location>
        <begin position="1236"/>
        <end position="1248"/>
    </location>
</feature>
<feature type="non-terminal residue" evidence="9">
    <location>
        <position position="1"/>
    </location>
</feature>
<name>A0A4P9Y5R0_9FUNG</name>
<feature type="region of interest" description="Disordered" evidence="7">
    <location>
        <begin position="1966"/>
        <end position="2247"/>
    </location>
</feature>
<dbReference type="FunFam" id="3.30.810.10:FF:000001">
    <property type="entry name" value="1-phosphatidylinositol 3-phosphate 5-kinase FAB1"/>
    <property type="match status" value="1"/>
</dbReference>
<gene>
    <name evidence="9" type="ORF">BJ684DRAFT_15339</name>
</gene>
<evidence type="ECO:0000256" key="2">
    <source>
        <dbReference type="ARBA" id="ARBA00022679"/>
    </source>
</evidence>
<dbReference type="Gene3D" id="3.30.810.10">
    <property type="entry name" value="2-Layer Sandwich"/>
    <property type="match status" value="1"/>
</dbReference>
<evidence type="ECO:0000256" key="3">
    <source>
        <dbReference type="ARBA" id="ARBA00022741"/>
    </source>
</evidence>
<dbReference type="EMBL" id="KZ987850">
    <property type="protein sequence ID" value="RKP14327.1"/>
    <property type="molecule type" value="Genomic_DNA"/>
</dbReference>
<feature type="compositionally biased region" description="Low complexity" evidence="7">
    <location>
        <begin position="314"/>
        <end position="332"/>
    </location>
</feature>
<keyword evidence="2 6" id="KW-0808">Transferase</keyword>
<proteinExistence type="predicted"/>
<accession>A0A4P9Y5R0</accession>
<feature type="compositionally biased region" description="Basic and acidic residues" evidence="7">
    <location>
        <begin position="1817"/>
        <end position="1859"/>
    </location>
</feature>
<feature type="compositionally biased region" description="Basic and acidic residues" evidence="7">
    <location>
        <begin position="1490"/>
        <end position="1500"/>
    </location>
</feature>
<organism evidence="9 10">
    <name type="scientific">Piptocephalis cylindrospora</name>
    <dbReference type="NCBI Taxonomy" id="1907219"/>
    <lineage>
        <taxon>Eukaryota</taxon>
        <taxon>Fungi</taxon>
        <taxon>Fungi incertae sedis</taxon>
        <taxon>Zoopagomycota</taxon>
        <taxon>Zoopagomycotina</taxon>
        <taxon>Zoopagomycetes</taxon>
        <taxon>Zoopagales</taxon>
        <taxon>Piptocephalidaceae</taxon>
        <taxon>Piptocephalis</taxon>
    </lineage>
</organism>
<feature type="compositionally biased region" description="Low complexity" evidence="7">
    <location>
        <begin position="2103"/>
        <end position="2113"/>
    </location>
</feature>
<feature type="region of interest" description="Disordered" evidence="7">
    <location>
        <begin position="1"/>
        <end position="44"/>
    </location>
</feature>
<feature type="compositionally biased region" description="Basic and acidic residues" evidence="7">
    <location>
        <begin position="1989"/>
        <end position="2035"/>
    </location>
</feature>
<feature type="compositionally biased region" description="Polar residues" evidence="7">
    <location>
        <begin position="2170"/>
        <end position="2185"/>
    </location>
</feature>
<feature type="compositionally biased region" description="Basic and acidic residues" evidence="7">
    <location>
        <begin position="1035"/>
        <end position="1049"/>
    </location>
</feature>
<dbReference type="PANTHER" id="PTHR45748:SF7">
    <property type="entry name" value="1-PHOSPHATIDYLINOSITOL 3-PHOSPHATE 5-KINASE-RELATED"/>
    <property type="match status" value="1"/>
</dbReference>
<feature type="compositionally biased region" description="Low complexity" evidence="7">
    <location>
        <begin position="1739"/>
        <end position="1748"/>
    </location>
</feature>
<feature type="compositionally biased region" description="Basic and acidic residues" evidence="7">
    <location>
        <begin position="1165"/>
        <end position="1198"/>
    </location>
</feature>
<evidence type="ECO:0000259" key="8">
    <source>
        <dbReference type="PROSITE" id="PS51455"/>
    </source>
</evidence>
<feature type="compositionally biased region" description="Pro residues" evidence="7">
    <location>
        <begin position="701"/>
        <end position="711"/>
    </location>
</feature>
<dbReference type="GO" id="GO:0000285">
    <property type="term" value="F:1-phosphatidylinositol-3-phosphate 5-kinase activity"/>
    <property type="evidence" value="ECO:0007669"/>
    <property type="project" value="UniProtKB-EC"/>
</dbReference>
<feature type="compositionally biased region" description="Basic and acidic residues" evidence="7">
    <location>
        <begin position="1206"/>
        <end position="1228"/>
    </location>
</feature>
<keyword evidence="5 6" id="KW-0067">ATP-binding</keyword>
<feature type="compositionally biased region" description="Acidic residues" evidence="7">
    <location>
        <begin position="1"/>
        <end position="12"/>
    </location>
</feature>
<evidence type="ECO:0000256" key="7">
    <source>
        <dbReference type="SAM" id="MobiDB-lite"/>
    </source>
</evidence>
<feature type="compositionally biased region" description="Basic and acidic residues" evidence="7">
    <location>
        <begin position="1674"/>
        <end position="1696"/>
    </location>
</feature>
<feature type="compositionally biased region" description="Acidic residues" evidence="7">
    <location>
        <begin position="180"/>
        <end position="208"/>
    </location>
</feature>
<dbReference type="Pfam" id="PF00118">
    <property type="entry name" value="Cpn60_TCP1"/>
    <property type="match status" value="1"/>
</dbReference>
<feature type="compositionally biased region" description="Basic and acidic residues" evidence="7">
    <location>
        <begin position="999"/>
        <end position="1028"/>
    </location>
</feature>
<dbReference type="InterPro" id="IPR027484">
    <property type="entry name" value="PInositol-4-P-5-kinase_N"/>
</dbReference>
<dbReference type="GO" id="GO:0046854">
    <property type="term" value="P:phosphatidylinositol phosphate biosynthetic process"/>
    <property type="evidence" value="ECO:0007669"/>
    <property type="project" value="TreeGrafter"/>
</dbReference>
<dbReference type="Pfam" id="PF01504">
    <property type="entry name" value="PIP5K"/>
    <property type="match status" value="1"/>
</dbReference>
<dbReference type="OrthoDB" id="158357at2759"/>
<evidence type="ECO:0000313" key="9">
    <source>
        <dbReference type="EMBL" id="RKP14327.1"/>
    </source>
</evidence>
<feature type="compositionally biased region" description="Basic and acidic residues" evidence="7">
    <location>
        <begin position="2117"/>
        <end position="2150"/>
    </location>
</feature>
<dbReference type="InterPro" id="IPR027409">
    <property type="entry name" value="GroEL-like_apical_dom_sf"/>
</dbReference>
<feature type="region of interest" description="Disordered" evidence="7">
    <location>
        <begin position="1382"/>
        <end position="1860"/>
    </location>
</feature>
<feature type="compositionally biased region" description="Low complexity" evidence="7">
    <location>
        <begin position="2064"/>
        <end position="2093"/>
    </location>
</feature>
<dbReference type="EC" id="2.7.1.150" evidence="1"/>
<keyword evidence="10" id="KW-1185">Reference proteome</keyword>
<protein>
    <recommendedName>
        <fullName evidence="1">1-phosphatidylinositol-3-phosphate 5-kinase</fullName>
        <ecNumber evidence="1">2.7.1.150</ecNumber>
    </recommendedName>
</protein>
<feature type="compositionally biased region" description="Gly residues" evidence="7">
    <location>
        <begin position="2212"/>
        <end position="2223"/>
    </location>
</feature>
<feature type="domain" description="PIPK" evidence="8">
    <location>
        <begin position="2220"/>
        <end position="2536"/>
    </location>
</feature>
<feature type="compositionally biased region" description="Polar residues" evidence="7">
    <location>
        <begin position="1503"/>
        <end position="1513"/>
    </location>
</feature>
<feature type="region of interest" description="Disordered" evidence="7">
    <location>
        <begin position="999"/>
        <end position="1051"/>
    </location>
</feature>
<dbReference type="SUPFAM" id="SSF56104">
    <property type="entry name" value="SAICAR synthase-like"/>
    <property type="match status" value="1"/>
</dbReference>
<feature type="region of interest" description="Disordered" evidence="7">
    <location>
        <begin position="152"/>
        <end position="266"/>
    </location>
</feature>
<dbReference type="Gene3D" id="3.30.800.10">
    <property type="entry name" value="Phosphatidylinositol Phosphate Kinase II Beta"/>
    <property type="match status" value="1"/>
</dbReference>
<feature type="region of interest" description="Disordered" evidence="7">
    <location>
        <begin position="688"/>
        <end position="715"/>
    </location>
</feature>
<feature type="compositionally biased region" description="Polar residues" evidence="7">
    <location>
        <begin position="1081"/>
        <end position="1092"/>
    </location>
</feature>
<dbReference type="SUPFAM" id="SSF52029">
    <property type="entry name" value="GroEL apical domain-like"/>
    <property type="match status" value="1"/>
</dbReference>
<dbReference type="Gene3D" id="3.50.7.10">
    <property type="entry name" value="GroEL"/>
    <property type="match status" value="1"/>
</dbReference>
<feature type="compositionally biased region" description="Basic and acidic residues" evidence="7">
    <location>
        <begin position="209"/>
        <end position="218"/>
    </location>
</feature>
<evidence type="ECO:0000256" key="5">
    <source>
        <dbReference type="ARBA" id="ARBA00022840"/>
    </source>
</evidence>
<dbReference type="GO" id="GO:0005524">
    <property type="term" value="F:ATP binding"/>
    <property type="evidence" value="ECO:0007669"/>
    <property type="project" value="UniProtKB-UniRule"/>
</dbReference>
<keyword evidence="4 6" id="KW-0418">Kinase</keyword>
<feature type="compositionally biased region" description="Basic and acidic residues" evidence="7">
    <location>
        <begin position="1966"/>
        <end position="1980"/>
    </location>
</feature>
<dbReference type="GO" id="GO:0000329">
    <property type="term" value="C:fungal-type vacuole membrane"/>
    <property type="evidence" value="ECO:0007669"/>
    <property type="project" value="TreeGrafter"/>
</dbReference>
<dbReference type="GO" id="GO:0010008">
    <property type="term" value="C:endosome membrane"/>
    <property type="evidence" value="ECO:0007669"/>
    <property type="project" value="TreeGrafter"/>
</dbReference>
<dbReference type="SMART" id="SM00330">
    <property type="entry name" value="PIPKc"/>
    <property type="match status" value="1"/>
</dbReference>
<feature type="compositionally biased region" description="Basic and acidic residues" evidence="7">
    <location>
        <begin position="1124"/>
        <end position="1158"/>
    </location>
</feature>
<feature type="compositionally biased region" description="Basic and acidic residues" evidence="7">
    <location>
        <begin position="13"/>
        <end position="25"/>
    </location>
</feature>
<dbReference type="CDD" id="cd17300">
    <property type="entry name" value="PIPKc_PIKfyve"/>
    <property type="match status" value="1"/>
</dbReference>
<keyword evidence="3 6" id="KW-0547">Nucleotide-binding</keyword>